<accession>A0A2S9VCG9</accession>
<organism evidence="3 4">
    <name type="scientific">Alteromonas alba</name>
    <dbReference type="NCBI Taxonomy" id="2079529"/>
    <lineage>
        <taxon>Bacteria</taxon>
        <taxon>Pseudomonadati</taxon>
        <taxon>Pseudomonadota</taxon>
        <taxon>Gammaproteobacteria</taxon>
        <taxon>Alteromonadales</taxon>
        <taxon>Alteromonadaceae</taxon>
        <taxon>Alteromonas/Salinimonas group</taxon>
        <taxon>Alteromonas</taxon>
    </lineage>
</organism>
<dbReference type="EMBL" id="PVNP01000076">
    <property type="protein sequence ID" value="PRO73995.1"/>
    <property type="molecule type" value="Genomic_DNA"/>
</dbReference>
<feature type="domain" description="FAD-binding FR-type" evidence="2">
    <location>
        <begin position="4"/>
        <end position="122"/>
    </location>
</feature>
<sequence>MKKRQYYQLQVLSTERLTPNLQRLVLSGDDLASFPDAPAGSYIKLLFNQFGEPQPTAPQEGQRILMRTYTVRALNKAANTLTVDFMLHGEGVEAGPASHWAQSAQPGDTIMVAGPGTSKGLAPEHDWVILLGDMTALPAISAQLEALPEQTRGYAIISIVSEADKQPLQAPAGIEVIWLVQAGSAGLAKSLLDIEWLQGEPAVWAACEFSSMRAIRSTLDVEFNVPRTQVYVTSYWREGRSEDQHKIDKREDAQQYTQLVS</sequence>
<dbReference type="GO" id="GO:0016491">
    <property type="term" value="F:oxidoreductase activity"/>
    <property type="evidence" value="ECO:0007669"/>
    <property type="project" value="InterPro"/>
</dbReference>
<dbReference type="InterPro" id="IPR039374">
    <property type="entry name" value="SIP_fam"/>
</dbReference>
<dbReference type="Pfam" id="PF08021">
    <property type="entry name" value="FAD_binding_9"/>
    <property type="match status" value="1"/>
</dbReference>
<comment type="caution">
    <text evidence="3">The sequence shown here is derived from an EMBL/GenBank/DDBJ whole genome shotgun (WGS) entry which is preliminary data.</text>
</comment>
<dbReference type="Proteomes" id="UP000238949">
    <property type="component" value="Unassembled WGS sequence"/>
</dbReference>
<evidence type="ECO:0000313" key="3">
    <source>
        <dbReference type="EMBL" id="PRO73995.1"/>
    </source>
</evidence>
<dbReference type="InterPro" id="IPR013113">
    <property type="entry name" value="SIP_FAD-bd"/>
</dbReference>
<dbReference type="Pfam" id="PF04954">
    <property type="entry name" value="SIP"/>
    <property type="match status" value="1"/>
</dbReference>
<dbReference type="InterPro" id="IPR017938">
    <property type="entry name" value="Riboflavin_synthase-like_b-brl"/>
</dbReference>
<dbReference type="OrthoDB" id="9814826at2"/>
<evidence type="ECO:0000313" key="4">
    <source>
        <dbReference type="Proteomes" id="UP000238949"/>
    </source>
</evidence>
<dbReference type="InterPro" id="IPR017927">
    <property type="entry name" value="FAD-bd_FR_type"/>
</dbReference>
<gene>
    <name evidence="3" type="ORF">C6Y40_08640</name>
</gene>
<dbReference type="PANTHER" id="PTHR30157">
    <property type="entry name" value="FERRIC REDUCTASE, NADPH-DEPENDENT"/>
    <property type="match status" value="1"/>
</dbReference>
<evidence type="ECO:0000256" key="1">
    <source>
        <dbReference type="ARBA" id="ARBA00035644"/>
    </source>
</evidence>
<dbReference type="SUPFAM" id="SSF63380">
    <property type="entry name" value="Riboflavin synthase domain-like"/>
    <property type="match status" value="1"/>
</dbReference>
<dbReference type="AlphaFoldDB" id="A0A2S9VCG9"/>
<dbReference type="InterPro" id="IPR007037">
    <property type="entry name" value="SIP_rossman_dom"/>
</dbReference>
<reference evidence="4" key="1">
    <citation type="journal article" date="2020" name="Int. J. Syst. Evol. Microbiol.">
        <title>Alteromonas alba sp. nov., a marine bacterium isolated from the seawater of the West Pacific Ocean.</title>
        <authorList>
            <person name="Sun C."/>
            <person name="Wu Y.-H."/>
            <person name="Xamxidin M."/>
            <person name="Cheng H."/>
            <person name="Xu X.-W."/>
        </authorList>
    </citation>
    <scope>NUCLEOTIDE SEQUENCE [LARGE SCALE GENOMIC DNA]</scope>
    <source>
        <strain evidence="4">190</strain>
    </source>
</reference>
<evidence type="ECO:0000259" key="2">
    <source>
        <dbReference type="PROSITE" id="PS51384"/>
    </source>
</evidence>
<dbReference type="PROSITE" id="PS51384">
    <property type="entry name" value="FAD_FR"/>
    <property type="match status" value="1"/>
</dbReference>
<dbReference type="RefSeq" id="WP_105934243.1">
    <property type="nucleotide sequence ID" value="NZ_PVNP01000076.1"/>
</dbReference>
<name>A0A2S9VCG9_9ALTE</name>
<protein>
    <recommendedName>
        <fullName evidence="2">FAD-binding FR-type domain-containing protein</fullName>
    </recommendedName>
</protein>
<dbReference type="PANTHER" id="PTHR30157:SF0">
    <property type="entry name" value="NADPH-DEPENDENT FERRIC-CHELATE REDUCTASE"/>
    <property type="match status" value="1"/>
</dbReference>
<comment type="similarity">
    <text evidence="1">Belongs to the SIP oxidoreductase family.</text>
</comment>
<keyword evidence="4" id="KW-1185">Reference proteome</keyword>
<dbReference type="Gene3D" id="2.40.30.10">
    <property type="entry name" value="Translation factors"/>
    <property type="match status" value="1"/>
</dbReference>
<dbReference type="CDD" id="cd06193">
    <property type="entry name" value="siderophore_interacting"/>
    <property type="match status" value="1"/>
</dbReference>
<proteinExistence type="inferred from homology"/>
<dbReference type="Gene3D" id="3.40.50.80">
    <property type="entry name" value="Nucleotide-binding domain of ferredoxin-NADP reductase (FNR) module"/>
    <property type="match status" value="1"/>
</dbReference>
<dbReference type="InterPro" id="IPR039261">
    <property type="entry name" value="FNR_nucleotide-bd"/>
</dbReference>